<evidence type="ECO:0000256" key="2">
    <source>
        <dbReference type="ARBA" id="ARBA00022737"/>
    </source>
</evidence>
<keyword evidence="5" id="KW-0067">ATP-binding</keyword>
<dbReference type="AlphaFoldDB" id="A0AAW2JH31"/>
<dbReference type="InterPro" id="IPR058922">
    <property type="entry name" value="WHD_DRP"/>
</dbReference>
<dbReference type="InterPro" id="IPR027417">
    <property type="entry name" value="P-loop_NTPase"/>
</dbReference>
<reference evidence="9" key="2">
    <citation type="journal article" date="2024" name="Plant">
        <title>Genomic evolution and insights into agronomic trait innovations of Sesamum species.</title>
        <authorList>
            <person name="Miao H."/>
            <person name="Wang L."/>
            <person name="Qu L."/>
            <person name="Liu H."/>
            <person name="Sun Y."/>
            <person name="Le M."/>
            <person name="Wang Q."/>
            <person name="Wei S."/>
            <person name="Zheng Y."/>
            <person name="Lin W."/>
            <person name="Duan Y."/>
            <person name="Cao H."/>
            <person name="Xiong S."/>
            <person name="Wang X."/>
            <person name="Wei L."/>
            <person name="Li C."/>
            <person name="Ma Q."/>
            <person name="Ju M."/>
            <person name="Zhao R."/>
            <person name="Li G."/>
            <person name="Mu C."/>
            <person name="Tian Q."/>
            <person name="Mei H."/>
            <person name="Zhang T."/>
            <person name="Gao T."/>
            <person name="Zhang H."/>
        </authorList>
    </citation>
    <scope>NUCLEOTIDE SEQUENCE</scope>
    <source>
        <strain evidence="9">KEN8</strain>
    </source>
</reference>
<evidence type="ECO:0000256" key="5">
    <source>
        <dbReference type="ARBA" id="ARBA00022840"/>
    </source>
</evidence>
<gene>
    <name evidence="9" type="ORF">Scaly_2575500</name>
</gene>
<dbReference type="GO" id="GO:0098542">
    <property type="term" value="P:defense response to other organism"/>
    <property type="evidence" value="ECO:0007669"/>
    <property type="project" value="TreeGrafter"/>
</dbReference>
<feature type="domain" description="Disease resistance protein winged helix" evidence="7">
    <location>
        <begin position="410"/>
        <end position="469"/>
    </location>
</feature>
<evidence type="ECO:0000256" key="1">
    <source>
        <dbReference type="ARBA" id="ARBA00008894"/>
    </source>
</evidence>
<keyword evidence="2" id="KW-0677">Repeat</keyword>
<proteinExistence type="inferred from homology"/>
<comment type="caution">
    <text evidence="9">The sequence shown here is derived from an EMBL/GenBank/DDBJ whole genome shotgun (WGS) entry which is preliminary data.</text>
</comment>
<evidence type="ECO:0000313" key="9">
    <source>
        <dbReference type="EMBL" id="KAL0293784.1"/>
    </source>
</evidence>
<dbReference type="Gene3D" id="3.40.50.300">
    <property type="entry name" value="P-loop containing nucleotide triphosphate hydrolases"/>
    <property type="match status" value="1"/>
</dbReference>
<dbReference type="PRINTS" id="PR00364">
    <property type="entry name" value="DISEASERSIST"/>
</dbReference>
<feature type="domain" description="Disease resistance R13L4/SHOC-2-like LRR" evidence="8">
    <location>
        <begin position="554"/>
        <end position="878"/>
    </location>
</feature>
<evidence type="ECO:0000259" key="6">
    <source>
        <dbReference type="Pfam" id="PF00931"/>
    </source>
</evidence>
<dbReference type="Pfam" id="PF00931">
    <property type="entry name" value="NB-ARC"/>
    <property type="match status" value="1"/>
</dbReference>
<dbReference type="FunFam" id="3.40.50.300:FF:001091">
    <property type="entry name" value="Probable disease resistance protein At1g61300"/>
    <property type="match status" value="1"/>
</dbReference>
<dbReference type="InterPro" id="IPR036388">
    <property type="entry name" value="WH-like_DNA-bd_sf"/>
</dbReference>
<dbReference type="PANTHER" id="PTHR23155:SF1211">
    <property type="entry name" value="OS09G0313500 PROTEIN"/>
    <property type="match status" value="1"/>
</dbReference>
<sequence length="890" mass="102605">MEAATSFVLENLAQLLIRELREFFISKKEVTEKINQIQASVLLLQAQESNPPRRASDFRLSLQRETKDIIYRFENVKENFAIVVGSRRRFSSRYFKELREIYTELLEIQNKIFLLEENTARVPEISFEADFSRERYGFEYEPPDFVGRQEDMELLLSYINNPSCRVIAICGMGGSGKTRLAQRLCNDAQVKDQFDVVAWVHVSVDFQPRRSFEDLYVQLDGNHKGPVSDMNESDLARRIYRIQQKRKCLIVLDDLWSSDAWGTLCVAFPSGKTDSKILITSQVIQVVEAAEIVAGKRYIHKLRPLTQAEGYQLFMNGLVPDFRDNKIVEEIGKEMVKCCEGLPSAILDFIDFLQIRNHTWSWMEVRSKLESFVRMSQERGTTLKSLTLSYDNLPHDLKQCFLYLGHSQEHSRIEAEKLYLLWLAEGLLSVEDCGKEEMLLNVAERYLEDLARRSMIEVQEEEVTTVTRFMSCQLSQQMRRLCLMKSEEQNFFKVVDFGCVTHQETGSPSSDRISIHFDKNIDIVGLLDHADKKKIRCLLISAKQSQREVVWPQQLSRLMKFKYLRILEFIGISFEVRSLILEGIGKLVHLRYLSFRDCTLPELPSSIGNLKLLYVLDLRVVNTMVIPDVLRKLIKLKHLYFPLSFKTHGARKLRLDGLTDLETVTNLNMKMCNVEDLFELYNLHYIALSIPGSLEEIELIVKLMNMNSEARSLRASLEVSKFDCYTEERLAALKQLLGCQSLIVLCFGGHISRLPLHDEISSNLAKIVLDGSELMEDPMPTLEKLPKLRVLVLGVDAFAGKTLSCSAPGFIELRRLELLNSQYLEKWTVEEGAMLRLSILTIVNCKKLKELPKGLLSVSTLQQIRVKGMCKEFQESTFEFQHKLTIIIED</sequence>
<dbReference type="SUPFAM" id="SSF52058">
    <property type="entry name" value="L domain-like"/>
    <property type="match status" value="1"/>
</dbReference>
<dbReference type="InterPro" id="IPR002182">
    <property type="entry name" value="NB-ARC"/>
</dbReference>
<dbReference type="Gene3D" id="1.10.10.10">
    <property type="entry name" value="Winged helix-like DNA-binding domain superfamily/Winged helix DNA-binding domain"/>
    <property type="match status" value="1"/>
</dbReference>
<dbReference type="Pfam" id="PF23559">
    <property type="entry name" value="WHD_DRP"/>
    <property type="match status" value="1"/>
</dbReference>
<accession>A0AAW2JH31</accession>
<comment type="similarity">
    <text evidence="1">Belongs to the disease resistance NB-LRR family.</text>
</comment>
<dbReference type="SUPFAM" id="SSF52540">
    <property type="entry name" value="P-loop containing nucleoside triphosphate hydrolases"/>
    <property type="match status" value="1"/>
</dbReference>
<dbReference type="Gene3D" id="3.80.10.10">
    <property type="entry name" value="Ribonuclease Inhibitor"/>
    <property type="match status" value="1"/>
</dbReference>
<dbReference type="Pfam" id="PF23598">
    <property type="entry name" value="LRR_14"/>
    <property type="match status" value="1"/>
</dbReference>
<protein>
    <submittedName>
        <fullName evidence="9">Disease resistance protein RPP8</fullName>
    </submittedName>
</protein>
<dbReference type="InterPro" id="IPR055414">
    <property type="entry name" value="LRR_R13L4/SHOC2-like"/>
</dbReference>
<evidence type="ECO:0000256" key="4">
    <source>
        <dbReference type="ARBA" id="ARBA00022821"/>
    </source>
</evidence>
<dbReference type="InterPro" id="IPR044974">
    <property type="entry name" value="Disease_R_plants"/>
</dbReference>
<dbReference type="GO" id="GO:0043531">
    <property type="term" value="F:ADP binding"/>
    <property type="evidence" value="ECO:0007669"/>
    <property type="project" value="InterPro"/>
</dbReference>
<keyword evidence="3" id="KW-0547">Nucleotide-binding</keyword>
<keyword evidence="4" id="KW-0611">Plant defense</keyword>
<reference evidence="9" key="1">
    <citation type="submission" date="2020-06" db="EMBL/GenBank/DDBJ databases">
        <authorList>
            <person name="Li T."/>
            <person name="Hu X."/>
            <person name="Zhang T."/>
            <person name="Song X."/>
            <person name="Zhang H."/>
            <person name="Dai N."/>
            <person name="Sheng W."/>
            <person name="Hou X."/>
            <person name="Wei L."/>
        </authorList>
    </citation>
    <scope>NUCLEOTIDE SEQUENCE</scope>
    <source>
        <strain evidence="9">KEN8</strain>
        <tissue evidence="9">Leaf</tissue>
    </source>
</reference>
<organism evidence="9">
    <name type="scientific">Sesamum calycinum</name>
    <dbReference type="NCBI Taxonomy" id="2727403"/>
    <lineage>
        <taxon>Eukaryota</taxon>
        <taxon>Viridiplantae</taxon>
        <taxon>Streptophyta</taxon>
        <taxon>Embryophyta</taxon>
        <taxon>Tracheophyta</taxon>
        <taxon>Spermatophyta</taxon>
        <taxon>Magnoliopsida</taxon>
        <taxon>eudicotyledons</taxon>
        <taxon>Gunneridae</taxon>
        <taxon>Pentapetalae</taxon>
        <taxon>asterids</taxon>
        <taxon>lamiids</taxon>
        <taxon>Lamiales</taxon>
        <taxon>Pedaliaceae</taxon>
        <taxon>Sesamum</taxon>
    </lineage>
</organism>
<dbReference type="InterPro" id="IPR032675">
    <property type="entry name" value="LRR_dom_sf"/>
</dbReference>
<dbReference type="PANTHER" id="PTHR23155">
    <property type="entry name" value="DISEASE RESISTANCE PROTEIN RP"/>
    <property type="match status" value="1"/>
</dbReference>
<evidence type="ECO:0000256" key="3">
    <source>
        <dbReference type="ARBA" id="ARBA00022741"/>
    </source>
</evidence>
<feature type="domain" description="NB-ARC" evidence="6">
    <location>
        <begin position="159"/>
        <end position="316"/>
    </location>
</feature>
<name>A0AAW2JH31_9LAMI</name>
<evidence type="ECO:0000259" key="8">
    <source>
        <dbReference type="Pfam" id="PF23598"/>
    </source>
</evidence>
<dbReference type="GO" id="GO:0005524">
    <property type="term" value="F:ATP binding"/>
    <property type="evidence" value="ECO:0007669"/>
    <property type="project" value="UniProtKB-KW"/>
</dbReference>
<evidence type="ECO:0000259" key="7">
    <source>
        <dbReference type="Pfam" id="PF23559"/>
    </source>
</evidence>
<dbReference type="EMBL" id="JACGWM010001308">
    <property type="protein sequence ID" value="KAL0293784.1"/>
    <property type="molecule type" value="Genomic_DNA"/>
</dbReference>